<evidence type="ECO:0000313" key="2">
    <source>
        <dbReference type="Proteomes" id="UP001220509"/>
    </source>
</evidence>
<dbReference type="Proteomes" id="UP001220509">
    <property type="component" value="Chromosome"/>
</dbReference>
<keyword evidence="2" id="KW-1185">Reference proteome</keyword>
<protein>
    <submittedName>
        <fullName evidence="1">Uncharacterized protein</fullName>
    </submittedName>
</protein>
<dbReference type="EMBL" id="CP117416">
    <property type="protein sequence ID" value="WCT56578.1"/>
    <property type="molecule type" value="Genomic_DNA"/>
</dbReference>
<accession>A0AAX3M5G9</accession>
<name>A0AAX3M5G9_9BACL</name>
<proteinExistence type="predicted"/>
<evidence type="ECO:0000313" key="1">
    <source>
        <dbReference type="EMBL" id="WCT56578.1"/>
    </source>
</evidence>
<dbReference type="RefSeq" id="WP_273614853.1">
    <property type="nucleotide sequence ID" value="NZ_CP117416.1"/>
</dbReference>
<gene>
    <name evidence="1" type="ORF">PQ456_03375</name>
</gene>
<dbReference type="KEGG" id="pka:PQ456_03375"/>
<dbReference type="AlphaFoldDB" id="A0AAX3M5G9"/>
<sequence>MRRYNRTKEELKEILEEVNRNFPRHHCKVEEITVETVLKPEEAIEIAKNYLQEKKWLEQ</sequence>
<organism evidence="1 2">
    <name type="scientific">Paenibacillus kyungheensis</name>
    <dbReference type="NCBI Taxonomy" id="1452732"/>
    <lineage>
        <taxon>Bacteria</taxon>
        <taxon>Bacillati</taxon>
        <taxon>Bacillota</taxon>
        <taxon>Bacilli</taxon>
        <taxon>Bacillales</taxon>
        <taxon>Paenibacillaceae</taxon>
        <taxon>Paenibacillus</taxon>
    </lineage>
</organism>
<reference evidence="1 2" key="1">
    <citation type="submission" date="2023-02" db="EMBL/GenBank/DDBJ databases">
        <title>Genome sequence of Paenibacillus kyungheensis KACC 18744.</title>
        <authorList>
            <person name="Kim S."/>
            <person name="Heo J."/>
            <person name="Kwon S.-W."/>
        </authorList>
    </citation>
    <scope>NUCLEOTIDE SEQUENCE [LARGE SCALE GENOMIC DNA]</scope>
    <source>
        <strain evidence="1 2">KACC 18744</strain>
    </source>
</reference>